<evidence type="ECO:0000256" key="3">
    <source>
        <dbReference type="ARBA" id="ARBA00023002"/>
    </source>
</evidence>
<protein>
    <recommendedName>
        <fullName evidence="6">Dioxygenase</fullName>
        <ecNumber evidence="6">1.13.11.-</ecNumber>
    </recommendedName>
</protein>
<feature type="binding site" evidence="5">
    <location>
        <position position="284"/>
    </location>
    <ligand>
        <name>Fe cation</name>
        <dbReference type="ChEBI" id="CHEBI:24875"/>
        <note>catalytic</note>
    </ligand>
</feature>
<reference evidence="7" key="1">
    <citation type="submission" date="2016-07" db="EMBL/GenBank/DDBJ databases">
        <title>Biodegradation of the allelopathic chemical, pterostilbene, by Sphingobium sp. from peanut rhizosphere.</title>
        <authorList>
            <person name="Yu R.-Q."/>
            <person name="Kurt Z."/>
            <person name="He F."/>
            <person name="Spain J."/>
        </authorList>
    </citation>
    <scope>NUCLEOTIDE SEQUENCE</scope>
    <source>
        <strain evidence="7">JS1018</strain>
    </source>
</reference>
<dbReference type="InterPro" id="IPR004294">
    <property type="entry name" value="Carotenoid_Oase"/>
</dbReference>
<evidence type="ECO:0000256" key="5">
    <source>
        <dbReference type="PIRSR" id="PIRSR604294-1"/>
    </source>
</evidence>
<evidence type="ECO:0000256" key="6">
    <source>
        <dbReference type="RuleBase" id="RU364048"/>
    </source>
</evidence>
<dbReference type="GO" id="GO:0046872">
    <property type="term" value="F:metal ion binding"/>
    <property type="evidence" value="ECO:0007669"/>
    <property type="project" value="UniProtKB-KW"/>
</dbReference>
<dbReference type="PANTHER" id="PTHR10543:SF89">
    <property type="entry name" value="CAROTENOID 9,10(9',10')-CLEAVAGE DIOXYGENASE 1"/>
    <property type="match status" value="1"/>
</dbReference>
<proteinExistence type="inferred from homology"/>
<organism evidence="7">
    <name type="scientific">Sphingobium yanoikuyae</name>
    <name type="common">Sphingomonas yanoikuyae</name>
    <dbReference type="NCBI Taxonomy" id="13690"/>
    <lineage>
        <taxon>Bacteria</taxon>
        <taxon>Pseudomonadati</taxon>
        <taxon>Pseudomonadota</taxon>
        <taxon>Alphaproteobacteria</taxon>
        <taxon>Sphingomonadales</taxon>
        <taxon>Sphingomonadaceae</taxon>
        <taxon>Sphingobium</taxon>
    </lineage>
</organism>
<feature type="binding site" evidence="5">
    <location>
        <position position="219"/>
    </location>
    <ligand>
        <name>Fe cation</name>
        <dbReference type="ChEBI" id="CHEBI:24875"/>
        <note>catalytic</note>
    </ligand>
</feature>
<keyword evidence="2 5" id="KW-0479">Metal-binding</keyword>
<comment type="cofactor">
    <cofactor evidence="5 6">
        <name>Fe(2+)</name>
        <dbReference type="ChEBI" id="CHEBI:29033"/>
    </cofactor>
    <text evidence="5 6">Binds 1 Fe(2+) ion per subunit.</text>
</comment>
<evidence type="ECO:0000313" key="7">
    <source>
        <dbReference type="EMBL" id="ARQ83690.1"/>
    </source>
</evidence>
<dbReference type="AlphaFoldDB" id="A0A1X9RT43"/>
<keyword evidence="4 5" id="KW-0408">Iron</keyword>
<feature type="binding site" evidence="5">
    <location>
        <position position="477"/>
    </location>
    <ligand>
        <name>Fe cation</name>
        <dbReference type="ChEBI" id="CHEBI:24875"/>
        <note>catalytic</note>
    </ligand>
</feature>
<dbReference type="EMBL" id="KX523172">
    <property type="protein sequence ID" value="ARQ83690.1"/>
    <property type="molecule type" value="Genomic_DNA"/>
</dbReference>
<name>A0A1X9RT43_SPHYA</name>
<evidence type="ECO:0000256" key="1">
    <source>
        <dbReference type="ARBA" id="ARBA00006787"/>
    </source>
</evidence>
<evidence type="ECO:0000256" key="4">
    <source>
        <dbReference type="ARBA" id="ARBA00023004"/>
    </source>
</evidence>
<dbReference type="GO" id="GO:0016121">
    <property type="term" value="P:carotene catabolic process"/>
    <property type="evidence" value="ECO:0007669"/>
    <property type="project" value="TreeGrafter"/>
</dbReference>
<keyword evidence="3 6" id="KW-0560">Oxidoreductase</keyword>
<accession>A0A1X9RT43</accession>
<evidence type="ECO:0000256" key="2">
    <source>
        <dbReference type="ARBA" id="ARBA00022723"/>
    </source>
</evidence>
<dbReference type="EC" id="1.13.11.-" evidence="6"/>
<dbReference type="Pfam" id="PF03055">
    <property type="entry name" value="RPE65"/>
    <property type="match status" value="1"/>
</dbReference>
<dbReference type="GO" id="GO:0010436">
    <property type="term" value="F:carotenoid dioxygenase activity"/>
    <property type="evidence" value="ECO:0007669"/>
    <property type="project" value="TreeGrafter"/>
</dbReference>
<comment type="similarity">
    <text evidence="1 6">Belongs to the carotenoid oxygenase family.</text>
</comment>
<dbReference type="PANTHER" id="PTHR10543">
    <property type="entry name" value="BETA-CAROTENE DIOXYGENASE"/>
    <property type="match status" value="1"/>
</dbReference>
<feature type="binding site" evidence="5">
    <location>
        <position position="168"/>
    </location>
    <ligand>
        <name>Fe cation</name>
        <dbReference type="ChEBI" id="CHEBI:24875"/>
        <note>catalytic</note>
    </ligand>
</feature>
<sequence>MTSCFPDDPIYRGFDAPGRVEANVFDLEVEGRVPPELDGTFFRVAPDPQWPPMLGHDIFFNGDGMVCAFRFKDGRVDFTSRYAQTDKFVAERQARKALYGAYRNPYTDDPSVAGSIRSTANTNVIVHHGLLLALKEDSPPVAMRPDTLETIGNYRFGDKMMSETFTAHPKVDPVSGELIAFGYSAKGVATSDLAYYVIDRHGEVVHEAWFTAPRAASIHDFAVTENYVVFPVGSHEIETERLKAGKPAFVWRPDVEQIYGVLPRRGNAEDMRWFTVPTNGFQGHTINAWDDGHKVYVDMPMLNDNAFWFYPDENGHAPHPSTLKQTMTRWIFDLSSNSVTPQMDIIPAPMGEFPHIDERYATRPYRHAFLAVIDPTAPYDFQRCGPPSVNAFLNGLAHVDMTTGASRRWLPGPTSTVQEPVFAPRSPESPEGDGYVIALVNRLDEMRSDLVVLDAQHIDEGPVATIRLPLRLRNGLHGNWVPSSAMRSPLPA</sequence>
<gene>
    <name evidence="7" type="primary">cco1</name>
</gene>
<keyword evidence="6" id="KW-0223">Dioxygenase</keyword>
<dbReference type="SMR" id="A0A1X9RT43"/>